<dbReference type="AlphaFoldDB" id="A0A1G2A9D3"/>
<dbReference type="GO" id="GO:0009263">
    <property type="term" value="P:deoxyribonucleotide biosynthetic process"/>
    <property type="evidence" value="ECO:0007669"/>
    <property type="project" value="TreeGrafter"/>
</dbReference>
<reference evidence="3 4" key="1">
    <citation type="journal article" date="2016" name="Nat. Commun.">
        <title>Thousands of microbial genomes shed light on interconnected biogeochemical processes in an aquifer system.</title>
        <authorList>
            <person name="Anantharaman K."/>
            <person name="Brown C.T."/>
            <person name="Hug L.A."/>
            <person name="Sharon I."/>
            <person name="Castelle C.J."/>
            <person name="Probst A.J."/>
            <person name="Thomas B.C."/>
            <person name="Singh A."/>
            <person name="Wilkins M.J."/>
            <person name="Karaoz U."/>
            <person name="Brodie E.L."/>
            <person name="Williams K.H."/>
            <person name="Hubbard S.S."/>
            <person name="Banfield J.F."/>
        </authorList>
    </citation>
    <scope>NUCLEOTIDE SEQUENCE [LARGE SCALE GENOMIC DNA]</scope>
</reference>
<feature type="domain" description="Ribonucleotide reductase large subunit" evidence="2">
    <location>
        <begin position="90"/>
        <end position="111"/>
    </location>
</feature>
<dbReference type="GO" id="GO:0005524">
    <property type="term" value="F:ATP binding"/>
    <property type="evidence" value="ECO:0007669"/>
    <property type="project" value="TreeGrafter"/>
</dbReference>
<dbReference type="Pfam" id="PF02867">
    <property type="entry name" value="Ribonuc_red_lgC"/>
    <property type="match status" value="1"/>
</dbReference>
<dbReference type="EMBL" id="MHJU01000011">
    <property type="protein sequence ID" value="OGY73508.1"/>
    <property type="molecule type" value="Genomic_DNA"/>
</dbReference>
<dbReference type="InterPro" id="IPR000788">
    <property type="entry name" value="RNR_lg_C"/>
</dbReference>
<dbReference type="PANTHER" id="PTHR11573">
    <property type="entry name" value="RIBONUCLEOSIDE-DIPHOSPHATE REDUCTASE LARGE CHAIN"/>
    <property type="match status" value="1"/>
</dbReference>
<dbReference type="PROSITE" id="PS00089">
    <property type="entry name" value="RIBORED_LARGE"/>
    <property type="match status" value="1"/>
</dbReference>
<comment type="caution">
    <text evidence="3">The sequence shown here is derived from an EMBL/GenBank/DDBJ whole genome shotgun (WGS) entry which is preliminary data.</text>
</comment>
<evidence type="ECO:0000313" key="4">
    <source>
        <dbReference type="Proteomes" id="UP000178315"/>
    </source>
</evidence>
<dbReference type="GO" id="GO:0005971">
    <property type="term" value="C:ribonucleoside-diphosphate reductase complex"/>
    <property type="evidence" value="ECO:0007669"/>
    <property type="project" value="TreeGrafter"/>
</dbReference>
<dbReference type="GO" id="GO:0004748">
    <property type="term" value="F:ribonucleoside-diphosphate reductase activity, thioredoxin disulfide as acceptor"/>
    <property type="evidence" value="ECO:0007669"/>
    <property type="project" value="TreeGrafter"/>
</dbReference>
<name>A0A1G2A9D3_9BACT</name>
<proteinExistence type="inferred from homology"/>
<dbReference type="SUPFAM" id="SSF51998">
    <property type="entry name" value="PFL-like glycyl radical enzymes"/>
    <property type="match status" value="1"/>
</dbReference>
<evidence type="ECO:0000256" key="1">
    <source>
        <dbReference type="ARBA" id="ARBA00010406"/>
    </source>
</evidence>
<comment type="similarity">
    <text evidence="1">Belongs to the ribonucleoside diphosphate reductase large chain family.</text>
</comment>
<dbReference type="PRINTS" id="PR01183">
    <property type="entry name" value="RIBORDTASEM1"/>
</dbReference>
<evidence type="ECO:0000313" key="3">
    <source>
        <dbReference type="EMBL" id="OGY73508.1"/>
    </source>
</evidence>
<dbReference type="Gene3D" id="3.20.70.20">
    <property type="match status" value="1"/>
</dbReference>
<sequence>MGFSDTIEQLGIPYDSTHAYDFADEIFEFVSFMAIDESANLAKERGSYKHFKGSGWSKGKVPIDTIETLEKDRGVTIDVDKKSKHKGLGWDALRAKVKKGIRNATLLAVAPNANIGLIAGTTPGIDPRFAQVFSRNKISGKYLDINHNLVIELKNLNLWGKVKDIIIELQGNIESISEIPEHIRAVYKTSFTILPHAYIEIAARAQKWVDQALSRNMYLETRDVDEAMNIYTSAWKKGVKTTYYLHMKPRHTAEQSTVAVNKSEKLGKIGFATAFNQTEKVTPQAPIEKVCPIDPQERLTCDSCQ</sequence>
<protein>
    <recommendedName>
        <fullName evidence="2">Ribonucleotide reductase large subunit domain-containing protein</fullName>
    </recommendedName>
</protein>
<accession>A0A1G2A9D3</accession>
<dbReference type="Proteomes" id="UP000178315">
    <property type="component" value="Unassembled WGS sequence"/>
</dbReference>
<organism evidence="3 4">
    <name type="scientific">Candidatus Jacksonbacteria bacterium RIFCSPLOWO2_02_FULL_44_20</name>
    <dbReference type="NCBI Taxonomy" id="1798460"/>
    <lineage>
        <taxon>Bacteria</taxon>
        <taxon>Candidatus Jacksoniibacteriota</taxon>
    </lineage>
</organism>
<evidence type="ECO:0000259" key="2">
    <source>
        <dbReference type="PROSITE" id="PS00089"/>
    </source>
</evidence>
<gene>
    <name evidence="3" type="ORF">A3H61_03110</name>
</gene>
<dbReference type="InterPro" id="IPR013346">
    <property type="entry name" value="NrdE_NrdA_C"/>
</dbReference>
<dbReference type="InterPro" id="IPR039718">
    <property type="entry name" value="Rrm1"/>
</dbReference>
<dbReference type="PANTHER" id="PTHR11573:SF6">
    <property type="entry name" value="RIBONUCLEOSIDE-DIPHOSPHATE REDUCTASE LARGE SUBUNIT"/>
    <property type="match status" value="1"/>
</dbReference>